<dbReference type="CDD" id="cd00449">
    <property type="entry name" value="PLPDE_IV"/>
    <property type="match status" value="1"/>
</dbReference>
<dbReference type="PANTHER" id="PTHR42743">
    <property type="entry name" value="AMINO-ACID AMINOTRANSFERASE"/>
    <property type="match status" value="1"/>
</dbReference>
<sequence length="288" mass="31851">MIWVLGEIVPDEALSVSVLDRTFEHGLGLFETLRTWDGRPTLLDRHLARLTRSARELEIPIDPGALPDEAAVLALRDEEGIDGDCALRITLSGGYDDGRPGTLWMRARPLPPPISRPGARVCSGWSPGEDELLMRSKALNYWSRRLAFERARRLGYDEALSRDESGAIFEGSRTNVFLVSANRLITPAARSESGRPRPILAGIMREVVVERAVALGIAVEAPPIVAIEDLRRADECFLTNAVRGIIPVAEVDASGEEPCRPIRFEPPGPLTRLLMDDLDCWLRSEDAR</sequence>
<evidence type="ECO:0000256" key="8">
    <source>
        <dbReference type="ARBA" id="ARBA00049229"/>
    </source>
</evidence>
<comment type="pathway">
    <text evidence="2">Amino-acid biosynthesis; L-valine biosynthesis; L-valine from pyruvate: step 4/4.</text>
</comment>
<reference evidence="9 10" key="2">
    <citation type="submission" date="2019-01" db="EMBL/GenBank/DDBJ databases">
        <title>Tautonia sociabilis, a novel thermotolerant planctomycete of Isosphaeraceae family, isolated from a 4000 m deep subterranean habitat.</title>
        <authorList>
            <person name="Kovaleva O.L."/>
            <person name="Elcheninov A.G."/>
            <person name="Van Heerden E."/>
            <person name="Toshchakov S.V."/>
            <person name="Novikov A."/>
            <person name="Bonch-Osmolovskaya E.A."/>
            <person name="Kublanov I.V."/>
        </authorList>
    </citation>
    <scope>NUCLEOTIDE SEQUENCE [LARGE SCALE GENOMIC DNA]</scope>
    <source>
        <strain evidence="9 10">GM2012</strain>
    </source>
</reference>
<evidence type="ECO:0000256" key="5">
    <source>
        <dbReference type="ARBA" id="ARBA00013053"/>
    </source>
</evidence>
<evidence type="ECO:0000313" key="9">
    <source>
        <dbReference type="EMBL" id="RUL84980.1"/>
    </source>
</evidence>
<dbReference type="InterPro" id="IPR001544">
    <property type="entry name" value="Aminotrans_IV"/>
</dbReference>
<reference evidence="9 10" key="1">
    <citation type="submission" date="2018-12" db="EMBL/GenBank/DDBJ databases">
        <authorList>
            <person name="Toschakov S.V."/>
        </authorList>
    </citation>
    <scope>NUCLEOTIDE SEQUENCE [LARGE SCALE GENOMIC DNA]</scope>
    <source>
        <strain evidence="9 10">GM2012</strain>
    </source>
</reference>
<organism evidence="9 10">
    <name type="scientific">Tautonia sociabilis</name>
    <dbReference type="NCBI Taxonomy" id="2080755"/>
    <lineage>
        <taxon>Bacteria</taxon>
        <taxon>Pseudomonadati</taxon>
        <taxon>Planctomycetota</taxon>
        <taxon>Planctomycetia</taxon>
        <taxon>Isosphaerales</taxon>
        <taxon>Isosphaeraceae</taxon>
        <taxon>Tautonia</taxon>
    </lineage>
</organism>
<evidence type="ECO:0000256" key="3">
    <source>
        <dbReference type="ARBA" id="ARBA00005072"/>
    </source>
</evidence>
<accession>A0A432MFJ7</accession>
<dbReference type="PANTHER" id="PTHR42743:SF11">
    <property type="entry name" value="AMINODEOXYCHORISMATE LYASE"/>
    <property type="match status" value="1"/>
</dbReference>
<comment type="catalytic activity">
    <reaction evidence="6">
        <text>L-valine + 2-oxoglutarate = 3-methyl-2-oxobutanoate + L-glutamate</text>
        <dbReference type="Rhea" id="RHEA:24813"/>
        <dbReference type="ChEBI" id="CHEBI:11851"/>
        <dbReference type="ChEBI" id="CHEBI:16810"/>
        <dbReference type="ChEBI" id="CHEBI:29985"/>
        <dbReference type="ChEBI" id="CHEBI:57762"/>
        <dbReference type="EC" id="2.6.1.42"/>
    </reaction>
</comment>
<comment type="pathway">
    <text evidence="1">Amino-acid biosynthesis; L-isoleucine biosynthesis; L-isoleucine from 2-oxobutanoate: step 4/4.</text>
</comment>
<comment type="catalytic activity">
    <reaction evidence="7">
        <text>L-isoleucine + 2-oxoglutarate = (S)-3-methyl-2-oxopentanoate + L-glutamate</text>
        <dbReference type="Rhea" id="RHEA:24801"/>
        <dbReference type="ChEBI" id="CHEBI:16810"/>
        <dbReference type="ChEBI" id="CHEBI:29985"/>
        <dbReference type="ChEBI" id="CHEBI:35146"/>
        <dbReference type="ChEBI" id="CHEBI:58045"/>
        <dbReference type="EC" id="2.6.1.42"/>
    </reaction>
</comment>
<dbReference type="EC" id="2.6.1.42" evidence="5"/>
<dbReference type="EMBL" id="RYZH01000043">
    <property type="protein sequence ID" value="RUL84980.1"/>
    <property type="molecule type" value="Genomic_DNA"/>
</dbReference>
<gene>
    <name evidence="9" type="ORF">TsocGM_19235</name>
</gene>
<dbReference type="Pfam" id="PF01063">
    <property type="entry name" value="Aminotran_4"/>
    <property type="match status" value="1"/>
</dbReference>
<evidence type="ECO:0000256" key="2">
    <source>
        <dbReference type="ARBA" id="ARBA00004931"/>
    </source>
</evidence>
<dbReference type="OrthoDB" id="9805628at2"/>
<dbReference type="RefSeq" id="WP_126727087.1">
    <property type="nucleotide sequence ID" value="NZ_RYZH01000043.1"/>
</dbReference>
<dbReference type="SUPFAM" id="SSF56752">
    <property type="entry name" value="D-aminoacid aminotransferase-like PLP-dependent enzymes"/>
    <property type="match status" value="1"/>
</dbReference>
<evidence type="ECO:0000256" key="1">
    <source>
        <dbReference type="ARBA" id="ARBA00004824"/>
    </source>
</evidence>
<evidence type="ECO:0000256" key="7">
    <source>
        <dbReference type="ARBA" id="ARBA00048798"/>
    </source>
</evidence>
<keyword evidence="9" id="KW-0808">Transferase</keyword>
<keyword evidence="9" id="KW-0032">Aminotransferase</keyword>
<dbReference type="Proteomes" id="UP000280296">
    <property type="component" value="Unassembled WGS sequence"/>
</dbReference>
<dbReference type="AlphaFoldDB" id="A0A432MFJ7"/>
<dbReference type="Gene3D" id="3.20.10.10">
    <property type="entry name" value="D-amino Acid Aminotransferase, subunit A, domain 2"/>
    <property type="match status" value="1"/>
</dbReference>
<comment type="pathway">
    <text evidence="3">Amino-acid biosynthesis; L-leucine biosynthesis; L-leucine from 3-methyl-2-oxobutanoate: step 4/4.</text>
</comment>
<protein>
    <recommendedName>
        <fullName evidence="5">branched-chain-amino-acid transaminase</fullName>
        <ecNumber evidence="5">2.6.1.42</ecNumber>
    </recommendedName>
</protein>
<dbReference type="InterPro" id="IPR050571">
    <property type="entry name" value="Class-IV_PLP-Dep_Aminotrnsfr"/>
</dbReference>
<keyword evidence="10" id="KW-1185">Reference proteome</keyword>
<dbReference type="Gene3D" id="3.30.470.10">
    <property type="match status" value="1"/>
</dbReference>
<dbReference type="GO" id="GO:0004084">
    <property type="term" value="F:branched-chain-amino-acid transaminase activity"/>
    <property type="evidence" value="ECO:0007669"/>
    <property type="project" value="UniProtKB-EC"/>
</dbReference>
<proteinExistence type="inferred from homology"/>
<comment type="caution">
    <text evidence="9">The sequence shown here is derived from an EMBL/GenBank/DDBJ whole genome shotgun (WGS) entry which is preliminary data.</text>
</comment>
<dbReference type="InterPro" id="IPR043131">
    <property type="entry name" value="BCAT-like_N"/>
</dbReference>
<evidence type="ECO:0000313" key="10">
    <source>
        <dbReference type="Proteomes" id="UP000280296"/>
    </source>
</evidence>
<comment type="catalytic activity">
    <reaction evidence="8">
        <text>L-leucine + 2-oxoglutarate = 4-methyl-2-oxopentanoate + L-glutamate</text>
        <dbReference type="Rhea" id="RHEA:18321"/>
        <dbReference type="ChEBI" id="CHEBI:16810"/>
        <dbReference type="ChEBI" id="CHEBI:17865"/>
        <dbReference type="ChEBI" id="CHEBI:29985"/>
        <dbReference type="ChEBI" id="CHEBI:57427"/>
        <dbReference type="EC" id="2.6.1.42"/>
    </reaction>
</comment>
<evidence type="ECO:0000256" key="6">
    <source>
        <dbReference type="ARBA" id="ARBA00048212"/>
    </source>
</evidence>
<dbReference type="InterPro" id="IPR036038">
    <property type="entry name" value="Aminotransferase-like"/>
</dbReference>
<name>A0A432MFJ7_9BACT</name>
<dbReference type="InterPro" id="IPR043132">
    <property type="entry name" value="BCAT-like_C"/>
</dbReference>
<evidence type="ECO:0000256" key="4">
    <source>
        <dbReference type="ARBA" id="ARBA00009320"/>
    </source>
</evidence>
<dbReference type="GO" id="GO:0046394">
    <property type="term" value="P:carboxylic acid biosynthetic process"/>
    <property type="evidence" value="ECO:0007669"/>
    <property type="project" value="UniProtKB-ARBA"/>
</dbReference>
<comment type="similarity">
    <text evidence="4">Belongs to the class-IV pyridoxal-phosphate-dependent aminotransferase family.</text>
</comment>